<dbReference type="InterPro" id="IPR001763">
    <property type="entry name" value="Rhodanese-like_dom"/>
</dbReference>
<dbReference type="PROSITE" id="PS50206">
    <property type="entry name" value="RHODANESE_3"/>
    <property type="match status" value="1"/>
</dbReference>
<evidence type="ECO:0000259" key="1">
    <source>
        <dbReference type="PROSITE" id="PS50206"/>
    </source>
</evidence>
<keyword evidence="3" id="KW-1185">Reference proteome</keyword>
<name>A0ABQ6A6I5_9PROT</name>
<gene>
    <name evidence="2" type="ORF">GCM10010909_03830</name>
</gene>
<dbReference type="Pfam" id="PF07044">
    <property type="entry name" value="DUF1329"/>
    <property type="match status" value="1"/>
</dbReference>
<proteinExistence type="predicted"/>
<feature type="domain" description="Rhodanese" evidence="1">
    <location>
        <begin position="39"/>
        <end position="62"/>
    </location>
</feature>
<dbReference type="InterPro" id="IPR010752">
    <property type="entry name" value="DUF1329"/>
</dbReference>
<reference evidence="3" key="1">
    <citation type="journal article" date="2019" name="Int. J. Syst. Evol. Microbiol.">
        <title>The Global Catalogue of Microorganisms (GCM) 10K type strain sequencing project: providing services to taxonomists for standard genome sequencing and annotation.</title>
        <authorList>
            <consortium name="The Broad Institute Genomics Platform"/>
            <consortium name="The Broad Institute Genome Sequencing Center for Infectious Disease"/>
            <person name="Wu L."/>
            <person name="Ma J."/>
        </authorList>
    </citation>
    <scope>NUCLEOTIDE SEQUENCE [LARGE SCALE GENOMIC DNA]</scope>
    <source>
        <strain evidence="3">NBRC 112502</strain>
    </source>
</reference>
<organism evidence="2 3">
    <name type="scientific">Acidocella aquatica</name>
    <dbReference type="NCBI Taxonomy" id="1922313"/>
    <lineage>
        <taxon>Bacteria</taxon>
        <taxon>Pseudomonadati</taxon>
        <taxon>Pseudomonadota</taxon>
        <taxon>Alphaproteobacteria</taxon>
        <taxon>Acetobacterales</taxon>
        <taxon>Acidocellaceae</taxon>
        <taxon>Acidocella</taxon>
    </lineage>
</organism>
<evidence type="ECO:0000313" key="3">
    <source>
        <dbReference type="Proteomes" id="UP001156641"/>
    </source>
</evidence>
<dbReference type="CDD" id="cd16329">
    <property type="entry name" value="LolA_like"/>
    <property type="match status" value="1"/>
</dbReference>
<dbReference type="Gene3D" id="2.50.20.10">
    <property type="entry name" value="Lipoprotein localisation LolA/LolB/LppX"/>
    <property type="match status" value="1"/>
</dbReference>
<accession>A0ABQ6A6I5</accession>
<sequence>MGAVSAAAMSAGVGLPQRARAALTTADADRLKSELTPIGAERAGNADGSIPAWTGENLPLEGSGPWGILPDYFASDAKIVSINASNMEQYKDKLTPGTQAMMQKYPDFRIDVYPTHRTAIATQEVYDNAYKNVTGAVPAAGGSRFGVSGVYGAIPFPIPDPNDPLEAGAQIIQNHSFRWFGPYQTRNLCIYTMIDGQLVLATGDRVTQSCPYYFPGGDAASFDSGPHRGQLRNFLGPVFAPPQSKGQIYMELNTTNQLENPVKIWEYLVGQGRVRRAPELQYDTPETQANDLINYDESYGWYGSQDRYDWKSLGKKEMYIPYNNNKLWNATQFEAHGNHFINPDLVRWELHRVWVVDATLHPGERNVLPHRVFYVDEDTWTIAATDSYDAQGNLLRVVHIFNENRPDIPAVSMGTPAFYNFQTGNYVTVQAPWNSPPYNQPYLLTPIPDSTFNPQQMAAAGQY</sequence>
<evidence type="ECO:0000313" key="2">
    <source>
        <dbReference type="EMBL" id="GLR65705.1"/>
    </source>
</evidence>
<comment type="caution">
    <text evidence="2">The sequence shown here is derived from an EMBL/GenBank/DDBJ whole genome shotgun (WGS) entry which is preliminary data.</text>
</comment>
<dbReference type="EMBL" id="BSOS01000006">
    <property type="protein sequence ID" value="GLR65705.1"/>
    <property type="molecule type" value="Genomic_DNA"/>
</dbReference>
<protein>
    <recommendedName>
        <fullName evidence="1">Rhodanese domain-containing protein</fullName>
    </recommendedName>
</protein>
<dbReference type="Proteomes" id="UP001156641">
    <property type="component" value="Unassembled WGS sequence"/>
</dbReference>